<reference evidence="5 6" key="1">
    <citation type="journal article" date="2011" name="Stand. Genomic Sci.">
        <title>Complete genome sequence of Nitratifractor salsuginis type strain (E9I37-1).</title>
        <authorList>
            <person name="Anderson I."/>
            <person name="Sikorski J."/>
            <person name="Zeytun A."/>
            <person name="Nolan M."/>
            <person name="Lapidus A."/>
            <person name="Lucas S."/>
            <person name="Hammon N."/>
            <person name="Deshpande S."/>
            <person name="Cheng J.F."/>
            <person name="Tapia R."/>
            <person name="Han C."/>
            <person name="Goodwin L."/>
            <person name="Pitluck S."/>
            <person name="Liolios K."/>
            <person name="Pagani I."/>
            <person name="Ivanova N."/>
            <person name="Huntemann M."/>
            <person name="Mavromatis K."/>
            <person name="Ovchinikova G."/>
            <person name="Pati A."/>
            <person name="Chen A."/>
            <person name="Palaniappan K."/>
            <person name="Land M."/>
            <person name="Hauser L."/>
            <person name="Brambilla E.M."/>
            <person name="Ngatchou-Djao O.D."/>
            <person name="Rohde M."/>
            <person name="Tindall B.J."/>
            <person name="Goker M."/>
            <person name="Detter J.C."/>
            <person name="Woyke T."/>
            <person name="Bristow J."/>
            <person name="Eisen J.A."/>
            <person name="Markowitz V."/>
            <person name="Hugenholtz P."/>
            <person name="Klenk H.P."/>
            <person name="Kyrpides N.C."/>
        </authorList>
    </citation>
    <scope>NUCLEOTIDE SEQUENCE [LARGE SCALE GENOMIC DNA]</scope>
    <source>
        <strain evidence="6">DSM 16511 / JCM 12458 / E9I37-1</strain>
    </source>
</reference>
<dbReference type="Gene3D" id="2.40.50.100">
    <property type="match status" value="1"/>
</dbReference>
<keyword evidence="6" id="KW-1185">Reference proteome</keyword>
<reference evidence="6" key="2">
    <citation type="submission" date="2011-01" db="EMBL/GenBank/DDBJ databases">
        <title>The complete genome of Nitratifractor salsuginis DSM 16511.</title>
        <authorList>
            <consortium name="US DOE Joint Genome Institute (JGI-PGF)"/>
            <person name="Lucas S."/>
            <person name="Copeland A."/>
            <person name="Lapidus A."/>
            <person name="Bruce D."/>
            <person name="Goodwin L."/>
            <person name="Pitluck S."/>
            <person name="Kyrpides N."/>
            <person name="Mavromatis K."/>
            <person name="Ivanova N."/>
            <person name="Mikhailova N."/>
            <person name="Zeytun A."/>
            <person name="Detter J.C."/>
            <person name="Tapia R."/>
            <person name="Han C."/>
            <person name="Land M."/>
            <person name="Hauser L."/>
            <person name="Markowitz V."/>
            <person name="Cheng J.-F."/>
            <person name="Hugenholtz P."/>
            <person name="Woyke T."/>
            <person name="Wu D."/>
            <person name="Tindall B."/>
            <person name="Schuetze A."/>
            <person name="Brambilla E."/>
            <person name="Klenk H.-P."/>
            <person name="Eisen J.A."/>
        </authorList>
    </citation>
    <scope>NUCLEOTIDE SEQUENCE [LARGE SCALE GENOMIC DNA]</scope>
    <source>
        <strain evidence="6">DSM 16511 / JCM 12458 / E9I37-1</strain>
    </source>
</reference>
<evidence type="ECO:0000259" key="4">
    <source>
        <dbReference type="Pfam" id="PF25954"/>
    </source>
</evidence>
<feature type="domain" description="CusB-like beta-barrel" evidence="4">
    <location>
        <begin position="194"/>
        <end position="262"/>
    </location>
</feature>
<dbReference type="GO" id="GO:1990281">
    <property type="term" value="C:efflux pump complex"/>
    <property type="evidence" value="ECO:0007669"/>
    <property type="project" value="TreeGrafter"/>
</dbReference>
<dbReference type="STRING" id="749222.Nitsa_0334"/>
<dbReference type="KEGG" id="nsa:Nitsa_0334"/>
<evidence type="ECO:0000313" key="6">
    <source>
        <dbReference type="Proteomes" id="UP000008633"/>
    </source>
</evidence>
<evidence type="ECO:0000313" key="5">
    <source>
        <dbReference type="EMBL" id="ADV45605.1"/>
    </source>
</evidence>
<dbReference type="Gene3D" id="1.10.287.470">
    <property type="entry name" value="Helix hairpin bin"/>
    <property type="match status" value="1"/>
</dbReference>
<protein>
    <submittedName>
        <fullName evidence="5">Secretion protein HlyD family protein</fullName>
    </submittedName>
</protein>
<evidence type="ECO:0000259" key="3">
    <source>
        <dbReference type="Pfam" id="PF25917"/>
    </source>
</evidence>
<feature type="domain" description="Multidrug resistance protein MdtA-like barrel-sandwich hybrid" evidence="3">
    <location>
        <begin position="33"/>
        <end position="185"/>
    </location>
</feature>
<dbReference type="PANTHER" id="PTHR30469:SF15">
    <property type="entry name" value="HLYD FAMILY OF SECRETION PROTEINS"/>
    <property type="match status" value="1"/>
</dbReference>
<dbReference type="OrthoDB" id="9806939at2"/>
<evidence type="ECO:0000256" key="2">
    <source>
        <dbReference type="SAM" id="Coils"/>
    </source>
</evidence>
<gene>
    <name evidence="5" type="ordered locus">Nitsa_0334</name>
</gene>
<dbReference type="InterPro" id="IPR058625">
    <property type="entry name" value="MdtA-like_BSH"/>
</dbReference>
<dbReference type="Gene3D" id="2.40.30.170">
    <property type="match status" value="1"/>
</dbReference>
<dbReference type="GO" id="GO:0015562">
    <property type="term" value="F:efflux transmembrane transporter activity"/>
    <property type="evidence" value="ECO:0007669"/>
    <property type="project" value="TreeGrafter"/>
</dbReference>
<dbReference type="Proteomes" id="UP000008633">
    <property type="component" value="Chromosome"/>
</dbReference>
<dbReference type="RefSeq" id="WP_013553301.1">
    <property type="nucleotide sequence ID" value="NC_014935.1"/>
</dbReference>
<dbReference type="Pfam" id="PF25917">
    <property type="entry name" value="BSH_RND"/>
    <property type="match status" value="1"/>
</dbReference>
<feature type="coiled-coil region" evidence="2">
    <location>
        <begin position="116"/>
        <end position="157"/>
    </location>
</feature>
<dbReference type="HOGENOM" id="CLU_018816_6_3_7"/>
<dbReference type="PANTHER" id="PTHR30469">
    <property type="entry name" value="MULTIDRUG RESISTANCE PROTEIN MDTA"/>
    <property type="match status" value="1"/>
</dbReference>
<dbReference type="eggNOG" id="COG0845">
    <property type="taxonomic scope" value="Bacteria"/>
</dbReference>
<accession>E6WZU7</accession>
<keyword evidence="2" id="KW-0175">Coiled coil</keyword>
<comment type="similarity">
    <text evidence="1">Belongs to the membrane fusion protein (MFP) (TC 8.A.1) family.</text>
</comment>
<dbReference type="NCBIfam" id="TIGR01730">
    <property type="entry name" value="RND_mfp"/>
    <property type="match status" value="1"/>
</dbReference>
<sequence length="267" mass="29967">MKKIILTVLAIAGTLFSGELELSGTVISDNQKMITSRFMGFVKDMNVSEGDRVKKGQVLYEIDSKEIEAAVKQVDLAISQARLALQMNENQLNNVLLNLARNKRLLQKDMVSKFEVEQLELAAKNMRDMVEIAKKQVEQAEAQKESVLNQYKYLTIKAPNDGVVVAKRLNEGDMQIPGMPALVITDLRHLKVLVQISESNLKHIRIGKKVKVEIPSIGFQTEGKISAIIPASNPMTHKFKIKITFDKKNANVFPGMYAKVYIPEEDK</sequence>
<dbReference type="InterPro" id="IPR006143">
    <property type="entry name" value="RND_pump_MFP"/>
</dbReference>
<proteinExistence type="inferred from homology"/>
<organism evidence="5 6">
    <name type="scientific">Nitratifractor salsuginis (strain DSM 16511 / JCM 12458 / E9I37-1)</name>
    <dbReference type="NCBI Taxonomy" id="749222"/>
    <lineage>
        <taxon>Bacteria</taxon>
        <taxon>Pseudomonadati</taxon>
        <taxon>Campylobacterota</taxon>
        <taxon>Epsilonproteobacteria</taxon>
        <taxon>Campylobacterales</taxon>
        <taxon>Sulfurovaceae</taxon>
        <taxon>Nitratifractor</taxon>
    </lineage>
</organism>
<dbReference type="SUPFAM" id="SSF111369">
    <property type="entry name" value="HlyD-like secretion proteins"/>
    <property type="match status" value="1"/>
</dbReference>
<name>E6WZU7_NITSE</name>
<dbReference type="Pfam" id="PF25954">
    <property type="entry name" value="Beta-barrel_RND_2"/>
    <property type="match status" value="1"/>
</dbReference>
<dbReference type="EMBL" id="CP002452">
    <property type="protein sequence ID" value="ADV45605.1"/>
    <property type="molecule type" value="Genomic_DNA"/>
</dbReference>
<dbReference type="InterPro" id="IPR058792">
    <property type="entry name" value="Beta-barrel_RND_2"/>
</dbReference>
<evidence type="ECO:0000256" key="1">
    <source>
        <dbReference type="ARBA" id="ARBA00009477"/>
    </source>
</evidence>
<dbReference type="AlphaFoldDB" id="E6WZU7"/>